<sequence length="133" mass="15066">MKYLLSILLALTLSGCATIGSNYNTPFINTDETLKLRIGMTKDEVLKNIGTPIIVYAGFENKICWLYEVRIAQVASEKTFMGDENINEPKKTGKTFRYGPTLHKLLVTFTDDKLSRWEPVIEGRSPVDKAYDK</sequence>
<dbReference type="AlphaFoldDB" id="A0A933IAQ3"/>
<gene>
    <name evidence="5" type="primary">bamE</name>
    <name evidence="5" type="ORF">HY768_10370</name>
</gene>
<proteinExistence type="predicted"/>
<evidence type="ECO:0000256" key="1">
    <source>
        <dbReference type="ARBA" id="ARBA00022729"/>
    </source>
</evidence>
<comment type="caution">
    <text evidence="5">The sequence shown here is derived from an EMBL/GenBank/DDBJ whole genome shotgun (WGS) entry which is preliminary data.</text>
</comment>
<dbReference type="Proteomes" id="UP000736328">
    <property type="component" value="Unassembled WGS sequence"/>
</dbReference>
<dbReference type="EMBL" id="JACQXR010000139">
    <property type="protein sequence ID" value="MBI4727601.1"/>
    <property type="molecule type" value="Genomic_DNA"/>
</dbReference>
<dbReference type="InterPro" id="IPR007450">
    <property type="entry name" value="BamE_dom"/>
</dbReference>
<reference evidence="5" key="1">
    <citation type="submission" date="2020-07" db="EMBL/GenBank/DDBJ databases">
        <title>Huge and variable diversity of episymbiotic CPR bacteria and DPANN archaea in groundwater ecosystems.</title>
        <authorList>
            <person name="He C.Y."/>
            <person name="Keren R."/>
            <person name="Whittaker M."/>
            <person name="Farag I.F."/>
            <person name="Doudna J."/>
            <person name="Cate J.H.D."/>
            <person name="Banfield J.F."/>
        </authorList>
    </citation>
    <scope>NUCLEOTIDE SEQUENCE</scope>
    <source>
        <strain evidence="5">NC_groundwater_1520_Pr4_B-0.1um_53_5</strain>
    </source>
</reference>
<dbReference type="InterPro" id="IPR037873">
    <property type="entry name" value="BamE-like"/>
</dbReference>
<feature type="domain" description="Outer membrane protein assembly factor BamE" evidence="4">
    <location>
        <begin position="27"/>
        <end position="117"/>
    </location>
</feature>
<feature type="signal peptide" evidence="3">
    <location>
        <begin position="1"/>
        <end position="19"/>
    </location>
</feature>
<evidence type="ECO:0000259" key="4">
    <source>
        <dbReference type="Pfam" id="PF04355"/>
    </source>
</evidence>
<protein>
    <submittedName>
        <fullName evidence="5">Outer membrane protein assembly factor BamE</fullName>
    </submittedName>
</protein>
<accession>A0A933IAQ3</accession>
<dbReference type="Gene3D" id="3.30.1450.10">
    <property type="match status" value="1"/>
</dbReference>
<evidence type="ECO:0000256" key="3">
    <source>
        <dbReference type="SAM" id="SignalP"/>
    </source>
</evidence>
<organism evidence="5 6">
    <name type="scientific">candidate division TA06 bacterium</name>
    <dbReference type="NCBI Taxonomy" id="2250710"/>
    <lineage>
        <taxon>Bacteria</taxon>
        <taxon>Bacteria division TA06</taxon>
    </lineage>
</organism>
<dbReference type="Pfam" id="PF04355">
    <property type="entry name" value="BamE"/>
    <property type="match status" value="1"/>
</dbReference>
<dbReference type="PROSITE" id="PS51257">
    <property type="entry name" value="PROKAR_LIPOPROTEIN"/>
    <property type="match status" value="1"/>
</dbReference>
<dbReference type="GO" id="GO:0019867">
    <property type="term" value="C:outer membrane"/>
    <property type="evidence" value="ECO:0007669"/>
    <property type="project" value="InterPro"/>
</dbReference>
<evidence type="ECO:0000313" key="6">
    <source>
        <dbReference type="Proteomes" id="UP000736328"/>
    </source>
</evidence>
<keyword evidence="1 3" id="KW-0732">Signal</keyword>
<name>A0A933IAQ3_UNCT6</name>
<evidence type="ECO:0000256" key="2">
    <source>
        <dbReference type="ARBA" id="ARBA00023136"/>
    </source>
</evidence>
<keyword evidence="2" id="KW-0472">Membrane</keyword>
<evidence type="ECO:0000313" key="5">
    <source>
        <dbReference type="EMBL" id="MBI4727601.1"/>
    </source>
</evidence>
<feature type="chain" id="PRO_5037069006" evidence="3">
    <location>
        <begin position="20"/>
        <end position="133"/>
    </location>
</feature>